<evidence type="ECO:0000313" key="3">
    <source>
        <dbReference type="Proteomes" id="UP000545761"/>
    </source>
</evidence>
<comment type="caution">
    <text evidence="2">The sequence shown here is derived from an EMBL/GenBank/DDBJ whole genome shotgun (WGS) entry which is preliminary data.</text>
</comment>
<sequence length="62" mass="6809">MIQWQKSSFSGGGEGNECVELARDDDSLLLRESDDPARILTVSRDGLAALLLQIRGRTGMCR</sequence>
<reference evidence="2 3" key="1">
    <citation type="submission" date="2020-07" db="EMBL/GenBank/DDBJ databases">
        <title>Streptomyces isolated from Indian soil.</title>
        <authorList>
            <person name="Mandal S."/>
            <person name="Maiti P.K."/>
        </authorList>
    </citation>
    <scope>NUCLEOTIDE SEQUENCE [LARGE SCALE GENOMIC DNA]</scope>
    <source>
        <strain evidence="2 3">PSKA28</strain>
    </source>
</reference>
<organism evidence="2 3">
    <name type="scientific">Streptomyces himalayensis subsp. himalayensis</name>
    <dbReference type="NCBI Taxonomy" id="2756131"/>
    <lineage>
        <taxon>Bacteria</taxon>
        <taxon>Bacillati</taxon>
        <taxon>Actinomycetota</taxon>
        <taxon>Actinomycetes</taxon>
        <taxon>Kitasatosporales</taxon>
        <taxon>Streptomycetaceae</taxon>
        <taxon>Streptomyces</taxon>
        <taxon>Streptomyces himalayensis</taxon>
    </lineage>
</organism>
<dbReference type="RefSeq" id="WP_181656213.1">
    <property type="nucleotide sequence ID" value="NZ_JACEHE010000002.1"/>
</dbReference>
<evidence type="ECO:0000259" key="1">
    <source>
        <dbReference type="Pfam" id="PF04149"/>
    </source>
</evidence>
<protein>
    <submittedName>
        <fullName evidence="2">DUF397 domain-containing protein</fullName>
    </submittedName>
</protein>
<gene>
    <name evidence="2" type="ORF">H1D24_05470</name>
</gene>
<dbReference type="AlphaFoldDB" id="A0A7W0I7L3"/>
<name>A0A7W0I7L3_9ACTN</name>
<accession>A0A7W0I7L3</accession>
<dbReference type="InterPro" id="IPR007278">
    <property type="entry name" value="DUF397"/>
</dbReference>
<feature type="domain" description="DUF397" evidence="1">
    <location>
        <begin position="3"/>
        <end position="55"/>
    </location>
</feature>
<dbReference type="EMBL" id="JACEHE010000002">
    <property type="protein sequence ID" value="MBA2945288.1"/>
    <property type="molecule type" value="Genomic_DNA"/>
</dbReference>
<evidence type="ECO:0000313" key="2">
    <source>
        <dbReference type="EMBL" id="MBA2945288.1"/>
    </source>
</evidence>
<dbReference type="Pfam" id="PF04149">
    <property type="entry name" value="DUF397"/>
    <property type="match status" value="1"/>
</dbReference>
<dbReference type="Proteomes" id="UP000545761">
    <property type="component" value="Unassembled WGS sequence"/>
</dbReference>
<proteinExistence type="predicted"/>